<evidence type="ECO:0000313" key="5">
    <source>
        <dbReference type="EMBL" id="SNQ45270.1"/>
    </source>
</evidence>
<dbReference type="RefSeq" id="WP_207770078.1">
    <property type="nucleotide sequence ID" value="NZ_FZMO01000001.1"/>
</dbReference>
<reference evidence="5 6" key="1">
    <citation type="submission" date="2017-06" db="EMBL/GenBank/DDBJ databases">
        <authorList>
            <person name="Kim H.J."/>
            <person name="Triplett B.A."/>
        </authorList>
    </citation>
    <scope>NUCLEOTIDE SEQUENCE [LARGE SCALE GENOMIC DNA]</scope>
    <source>
        <strain evidence="5">FRACA_ARgP5</strain>
    </source>
</reference>
<dbReference type="PANTHER" id="PTHR43537">
    <property type="entry name" value="TRANSCRIPTIONAL REGULATOR, GNTR FAMILY"/>
    <property type="match status" value="1"/>
</dbReference>
<dbReference type="InterPro" id="IPR008920">
    <property type="entry name" value="TF_FadR/GntR_C"/>
</dbReference>
<sequence length="233" mass="26044">MVEPGVAFPTFERTRLVDDVTARLRSMIIDGTLEPGTTLLQIELAEKLGVSRTPLREAFRILEYEGFVRVTNGNKTLEVVELTNDDIVELYQFREVIDGLAARLAAKRGISDADYEMLSGRIDEMHSYDPSAPRDGAARAAAHAAFHVRIVELSRNRLVINQAPMVRLTSQMLARRIAELGTEEPAVTANLLSEGEVDHRAVLEAIRRGGASDAETIARRHIRRTMRSELVRR</sequence>
<evidence type="ECO:0000256" key="3">
    <source>
        <dbReference type="ARBA" id="ARBA00023163"/>
    </source>
</evidence>
<proteinExistence type="predicted"/>
<feature type="domain" description="HTH gntR-type" evidence="4">
    <location>
        <begin position="14"/>
        <end position="82"/>
    </location>
</feature>
<dbReference type="Gene3D" id="1.20.120.530">
    <property type="entry name" value="GntR ligand-binding domain-like"/>
    <property type="match status" value="1"/>
</dbReference>
<gene>
    <name evidence="5" type="ORF">FRACA_10029</name>
</gene>
<dbReference type="GO" id="GO:0003700">
    <property type="term" value="F:DNA-binding transcription factor activity"/>
    <property type="evidence" value="ECO:0007669"/>
    <property type="project" value="InterPro"/>
</dbReference>
<dbReference type="Pfam" id="PF00392">
    <property type="entry name" value="GntR"/>
    <property type="match status" value="1"/>
</dbReference>
<keyword evidence="1" id="KW-0805">Transcription regulation</keyword>
<dbReference type="PROSITE" id="PS50949">
    <property type="entry name" value="HTH_GNTR"/>
    <property type="match status" value="1"/>
</dbReference>
<evidence type="ECO:0000256" key="1">
    <source>
        <dbReference type="ARBA" id="ARBA00023015"/>
    </source>
</evidence>
<dbReference type="Proteomes" id="UP000234331">
    <property type="component" value="Unassembled WGS sequence"/>
</dbReference>
<name>A0A2I2KHX1_9ACTN</name>
<dbReference type="InterPro" id="IPR000524">
    <property type="entry name" value="Tscrpt_reg_HTH_GntR"/>
</dbReference>
<organism evidence="5 6">
    <name type="scientific">Frankia canadensis</name>
    <dbReference type="NCBI Taxonomy" id="1836972"/>
    <lineage>
        <taxon>Bacteria</taxon>
        <taxon>Bacillati</taxon>
        <taxon>Actinomycetota</taxon>
        <taxon>Actinomycetes</taxon>
        <taxon>Frankiales</taxon>
        <taxon>Frankiaceae</taxon>
        <taxon>Frankia</taxon>
    </lineage>
</organism>
<evidence type="ECO:0000259" key="4">
    <source>
        <dbReference type="PROSITE" id="PS50949"/>
    </source>
</evidence>
<accession>A0A2I2KHX1</accession>
<keyword evidence="3" id="KW-0804">Transcription</keyword>
<dbReference type="Pfam" id="PF07729">
    <property type="entry name" value="FCD"/>
    <property type="match status" value="1"/>
</dbReference>
<dbReference type="SMART" id="SM00895">
    <property type="entry name" value="FCD"/>
    <property type="match status" value="1"/>
</dbReference>
<dbReference type="CDD" id="cd07377">
    <property type="entry name" value="WHTH_GntR"/>
    <property type="match status" value="1"/>
</dbReference>
<dbReference type="AlphaFoldDB" id="A0A2I2KHX1"/>
<dbReference type="Gene3D" id="1.10.10.10">
    <property type="entry name" value="Winged helix-like DNA-binding domain superfamily/Winged helix DNA-binding domain"/>
    <property type="match status" value="1"/>
</dbReference>
<dbReference type="InterPro" id="IPR036390">
    <property type="entry name" value="WH_DNA-bd_sf"/>
</dbReference>
<dbReference type="InterPro" id="IPR011711">
    <property type="entry name" value="GntR_C"/>
</dbReference>
<dbReference type="InterPro" id="IPR036388">
    <property type="entry name" value="WH-like_DNA-bd_sf"/>
</dbReference>
<protein>
    <recommendedName>
        <fullName evidence="4">HTH gntR-type domain-containing protein</fullName>
    </recommendedName>
</protein>
<dbReference type="PRINTS" id="PR00035">
    <property type="entry name" value="HTHGNTR"/>
</dbReference>
<dbReference type="PANTHER" id="PTHR43537:SF5">
    <property type="entry name" value="UXU OPERON TRANSCRIPTIONAL REGULATOR"/>
    <property type="match status" value="1"/>
</dbReference>
<keyword evidence="6" id="KW-1185">Reference proteome</keyword>
<dbReference type="SMART" id="SM00345">
    <property type="entry name" value="HTH_GNTR"/>
    <property type="match status" value="1"/>
</dbReference>
<evidence type="ECO:0000313" key="6">
    <source>
        <dbReference type="Proteomes" id="UP000234331"/>
    </source>
</evidence>
<keyword evidence="2" id="KW-0238">DNA-binding</keyword>
<dbReference type="EMBL" id="FZMO01000001">
    <property type="protein sequence ID" value="SNQ45270.1"/>
    <property type="molecule type" value="Genomic_DNA"/>
</dbReference>
<dbReference type="SUPFAM" id="SSF48008">
    <property type="entry name" value="GntR ligand-binding domain-like"/>
    <property type="match status" value="1"/>
</dbReference>
<evidence type="ECO:0000256" key="2">
    <source>
        <dbReference type="ARBA" id="ARBA00023125"/>
    </source>
</evidence>
<dbReference type="SUPFAM" id="SSF46785">
    <property type="entry name" value="Winged helix' DNA-binding domain"/>
    <property type="match status" value="1"/>
</dbReference>
<dbReference type="GO" id="GO:0003677">
    <property type="term" value="F:DNA binding"/>
    <property type="evidence" value="ECO:0007669"/>
    <property type="project" value="UniProtKB-KW"/>
</dbReference>